<accession>A0A8H4IVF2</accession>
<keyword evidence="3" id="KW-1185">Reference proteome</keyword>
<organism evidence="2 3">
    <name type="scientific">Botryosphaeria dothidea</name>
    <dbReference type="NCBI Taxonomy" id="55169"/>
    <lineage>
        <taxon>Eukaryota</taxon>
        <taxon>Fungi</taxon>
        <taxon>Dikarya</taxon>
        <taxon>Ascomycota</taxon>
        <taxon>Pezizomycotina</taxon>
        <taxon>Dothideomycetes</taxon>
        <taxon>Dothideomycetes incertae sedis</taxon>
        <taxon>Botryosphaeriales</taxon>
        <taxon>Botryosphaeriaceae</taxon>
        <taxon>Botryosphaeria</taxon>
    </lineage>
</organism>
<protein>
    <submittedName>
        <fullName evidence="2">Uncharacterized protein</fullName>
    </submittedName>
</protein>
<feature type="compositionally biased region" description="Basic residues" evidence="1">
    <location>
        <begin position="104"/>
        <end position="113"/>
    </location>
</feature>
<evidence type="ECO:0000313" key="3">
    <source>
        <dbReference type="Proteomes" id="UP000572817"/>
    </source>
</evidence>
<feature type="region of interest" description="Disordered" evidence="1">
    <location>
        <begin position="204"/>
        <end position="228"/>
    </location>
</feature>
<feature type="compositionally biased region" description="Polar residues" evidence="1">
    <location>
        <begin position="58"/>
        <end position="67"/>
    </location>
</feature>
<feature type="compositionally biased region" description="Acidic residues" evidence="1">
    <location>
        <begin position="204"/>
        <end position="215"/>
    </location>
</feature>
<feature type="compositionally biased region" description="Acidic residues" evidence="1">
    <location>
        <begin position="137"/>
        <end position="158"/>
    </location>
</feature>
<feature type="compositionally biased region" description="Basic and acidic residues" evidence="1">
    <location>
        <begin position="86"/>
        <end position="103"/>
    </location>
</feature>
<feature type="region of interest" description="Disordered" evidence="1">
    <location>
        <begin position="1"/>
        <end position="166"/>
    </location>
</feature>
<comment type="caution">
    <text evidence="2">The sequence shown here is derived from an EMBL/GenBank/DDBJ whole genome shotgun (WGS) entry which is preliminary data.</text>
</comment>
<sequence>MRRYTPSPPPPPPPRRRTTTFTDAAAPPPSRRRYGRSSPAATRRRRLVTRTRPEHQYPSATQPTTTYADDFRTWEWLPPPPRARSRSREPVVIRERVEHVSPDRRRRRRRRRASGGERLGFGAPDVRAGVPAQTYAQEEEEEEEEDDDDDDEDDEHEEEDVRVRWPAEFGGGAGWLGWEDRAGMRYDDFALSRRDRGVFGVLAAEDEGDSGEGEGEGEKEVVEEMEERADETRLRVRFSEWLENGSGGEDPVAELVVEPDVGVMRKVKGKKGLFDWL</sequence>
<dbReference type="AlphaFoldDB" id="A0A8H4IVF2"/>
<evidence type="ECO:0000313" key="2">
    <source>
        <dbReference type="EMBL" id="KAF4308190.1"/>
    </source>
</evidence>
<name>A0A8H4IVF2_9PEZI</name>
<dbReference type="Proteomes" id="UP000572817">
    <property type="component" value="Unassembled WGS sequence"/>
</dbReference>
<feature type="compositionally biased region" description="Pro residues" evidence="1">
    <location>
        <begin position="1"/>
        <end position="13"/>
    </location>
</feature>
<evidence type="ECO:0000256" key="1">
    <source>
        <dbReference type="SAM" id="MobiDB-lite"/>
    </source>
</evidence>
<proteinExistence type="predicted"/>
<dbReference type="EMBL" id="WWBZ02000022">
    <property type="protein sequence ID" value="KAF4308190.1"/>
    <property type="molecule type" value="Genomic_DNA"/>
</dbReference>
<reference evidence="2" key="1">
    <citation type="submission" date="2020-04" db="EMBL/GenBank/DDBJ databases">
        <title>Genome Assembly and Annotation of Botryosphaeria dothidea sdau 11-99, a Latent Pathogen of Apple Fruit Ring Rot in China.</title>
        <authorList>
            <person name="Yu C."/>
            <person name="Diao Y."/>
            <person name="Lu Q."/>
            <person name="Zhao J."/>
            <person name="Cui S."/>
            <person name="Peng C."/>
            <person name="He B."/>
            <person name="Liu H."/>
        </authorList>
    </citation>
    <scope>NUCLEOTIDE SEQUENCE [LARGE SCALE GENOMIC DNA]</scope>
    <source>
        <strain evidence="2">Sdau11-99</strain>
    </source>
</reference>
<gene>
    <name evidence="2" type="ORF">GTA08_BOTSDO04714</name>
</gene>